<dbReference type="PANTHER" id="PTHR13504:SF38">
    <property type="entry name" value="FIDO DOMAIN-CONTAINING PROTEIN"/>
    <property type="match status" value="1"/>
</dbReference>
<dbReference type="SUPFAM" id="SSF140931">
    <property type="entry name" value="Fic-like"/>
    <property type="match status" value="1"/>
</dbReference>
<evidence type="ECO:0000313" key="5">
    <source>
        <dbReference type="Proteomes" id="UP000007382"/>
    </source>
</evidence>
<dbReference type="PATRIC" id="fig|1162668.3.peg.1608"/>
<dbReference type="RefSeq" id="WP_014449531.1">
    <property type="nucleotide sequence ID" value="NC_017094.1"/>
</dbReference>
<sequence length="500" mass="57528">MASPIGYQWIIDNLDLRVPGSTTISTIGEPGESYRKDHPFQNIRVFRKEYAVPDTPMAHLSFALKHEETDLFLIQCIFDKIGEDVISDFVMMNPGGLYERKIGFLYEFLTGRTLPDPKIHNGNYAGLIDGNLYFTGEIRKNKKWRIDDNLLGDRTFCPVVRKTPLISEYLAKNLGERARELLKSYSPELVHRASQYLFRKETKSSFLIERETASMSRIERFSNALEKSSSYPCESLRDFVRIQNLVVDPSYRESGYRSAQNYVGESRVGGEVVHYIAPDPQDVESLMSGLVHSMNRMQSAVPPVVEAAVVSFGFVFIHPFSDGNGRLHRFLIHKILSERGLTPDSAIFPVSSNILAHPVEYDHCLETFSKKVMALTDYFIDRDGIISRENRFPGLYRYFDATPMVEYLYKTIERVIEEDLKEELSFLVRYDGAKKEIQNRFELPDRLADLFIRLSLENNGVVSKNKQKSLFGNLPEEEMEGLREIYGNHFSQEEMPREIS</sequence>
<feature type="domain" description="Fido" evidence="3">
    <location>
        <begin position="234"/>
        <end position="381"/>
    </location>
</feature>
<dbReference type="eggNOG" id="COG3177">
    <property type="taxonomic scope" value="Bacteria"/>
</dbReference>
<dbReference type="InterPro" id="IPR040198">
    <property type="entry name" value="Fido_containing"/>
</dbReference>
<keyword evidence="5" id="KW-1185">Reference proteome</keyword>
<evidence type="ECO:0000256" key="2">
    <source>
        <dbReference type="PIRSR" id="PIRSR640198-2"/>
    </source>
</evidence>
<dbReference type="OrthoDB" id="9807853at2"/>
<dbReference type="KEGG" id="lfc:LFE_1360"/>
<dbReference type="PROSITE" id="PS51459">
    <property type="entry name" value="FIDO"/>
    <property type="match status" value="1"/>
</dbReference>
<dbReference type="AlphaFoldDB" id="I0IP44"/>
<accession>I0IP44</accession>
<protein>
    <recommendedName>
        <fullName evidence="3">Fido domain-containing protein</fullName>
    </recommendedName>
</protein>
<feature type="binding site" evidence="2">
    <location>
        <begin position="322"/>
        <end position="329"/>
    </location>
    <ligand>
        <name>ATP</name>
        <dbReference type="ChEBI" id="CHEBI:30616"/>
    </ligand>
</feature>
<dbReference type="InterPro" id="IPR003812">
    <property type="entry name" value="Fido"/>
</dbReference>
<dbReference type="HOGENOM" id="CLU_042149_0_0_0"/>
<proteinExistence type="predicted"/>
<keyword evidence="2" id="KW-0067">ATP-binding</keyword>
<keyword evidence="2" id="KW-0547">Nucleotide-binding</keyword>
<dbReference type="PANTHER" id="PTHR13504">
    <property type="entry name" value="FIDO DOMAIN-CONTAINING PROTEIN DDB_G0283145"/>
    <property type="match status" value="1"/>
</dbReference>
<evidence type="ECO:0000313" key="4">
    <source>
        <dbReference type="EMBL" id="BAM07043.1"/>
    </source>
</evidence>
<feature type="active site" evidence="1">
    <location>
        <position position="318"/>
    </location>
</feature>
<gene>
    <name evidence="4" type="ordered locus">LFE_1360</name>
</gene>
<organism evidence="4 5">
    <name type="scientific">Leptospirillum ferrooxidans (strain C2-3)</name>
    <dbReference type="NCBI Taxonomy" id="1162668"/>
    <lineage>
        <taxon>Bacteria</taxon>
        <taxon>Pseudomonadati</taxon>
        <taxon>Nitrospirota</taxon>
        <taxon>Nitrospiria</taxon>
        <taxon>Nitrospirales</taxon>
        <taxon>Nitrospiraceae</taxon>
        <taxon>Leptospirillum</taxon>
    </lineage>
</organism>
<dbReference type="InterPro" id="IPR036597">
    <property type="entry name" value="Fido-like_dom_sf"/>
</dbReference>
<dbReference type="GO" id="GO:0005524">
    <property type="term" value="F:ATP binding"/>
    <property type="evidence" value="ECO:0007669"/>
    <property type="project" value="UniProtKB-KW"/>
</dbReference>
<dbReference type="Pfam" id="PF02661">
    <property type="entry name" value="Fic"/>
    <property type="match status" value="1"/>
</dbReference>
<dbReference type="EMBL" id="AP012342">
    <property type="protein sequence ID" value="BAM07043.1"/>
    <property type="molecule type" value="Genomic_DNA"/>
</dbReference>
<dbReference type="Gene3D" id="1.10.3290.10">
    <property type="entry name" value="Fido-like domain"/>
    <property type="match status" value="1"/>
</dbReference>
<name>I0IP44_LEPFC</name>
<reference evidence="4 5" key="1">
    <citation type="journal article" date="2012" name="J. Bacteriol.">
        <title>Complete Genome Sequence of Leptospirillum ferrooxidans Strain C2-3, Isolated from a Fresh Volcanic Ash Deposit on the Island of Miyake, Japan.</title>
        <authorList>
            <person name="Fujimura R."/>
            <person name="Sato Y."/>
            <person name="Nishizawa T."/>
            <person name="Oshima K."/>
            <person name="Kim S.-W."/>
            <person name="Hattori M."/>
            <person name="Kamijo T."/>
            <person name="Ohta H."/>
        </authorList>
    </citation>
    <scope>NUCLEOTIDE SEQUENCE [LARGE SCALE GENOMIC DNA]</scope>
    <source>
        <strain evidence="4 5">C2-3</strain>
    </source>
</reference>
<evidence type="ECO:0000259" key="3">
    <source>
        <dbReference type="PROSITE" id="PS51459"/>
    </source>
</evidence>
<reference evidence="5" key="2">
    <citation type="submission" date="2012-03" db="EMBL/GenBank/DDBJ databases">
        <title>The complete genome sequence of the pioneer microbe on fresh volcanic deposit, Leptospirillum ferrooxidans strain C2-3.</title>
        <authorList>
            <person name="Fujimura R."/>
            <person name="Sato Y."/>
            <person name="Nishizawa T."/>
            <person name="Nanba K."/>
            <person name="Oshima K."/>
            <person name="Hattori M."/>
            <person name="Kamijo T."/>
            <person name="Ohta H."/>
        </authorList>
    </citation>
    <scope>NUCLEOTIDE SEQUENCE [LARGE SCALE GENOMIC DNA]</scope>
    <source>
        <strain evidence="5">C2-3</strain>
    </source>
</reference>
<dbReference type="Proteomes" id="UP000007382">
    <property type="component" value="Chromosome"/>
</dbReference>
<evidence type="ECO:0000256" key="1">
    <source>
        <dbReference type="PIRSR" id="PIRSR640198-1"/>
    </source>
</evidence>